<evidence type="ECO:0000259" key="3">
    <source>
        <dbReference type="PROSITE" id="PS51272"/>
    </source>
</evidence>
<feature type="signal peptide" evidence="2">
    <location>
        <begin position="1"/>
        <end position="21"/>
    </location>
</feature>
<dbReference type="InterPro" id="IPR001119">
    <property type="entry name" value="SLH_dom"/>
</dbReference>
<feature type="chain" id="PRO_5003166581" description="SLH domain-containing protein" evidence="2">
    <location>
        <begin position="22"/>
        <end position="130"/>
    </location>
</feature>
<organism evidence="4 5">
    <name type="scientific">Megasphaera micronuciformis F0359</name>
    <dbReference type="NCBI Taxonomy" id="706434"/>
    <lineage>
        <taxon>Bacteria</taxon>
        <taxon>Bacillati</taxon>
        <taxon>Bacillota</taxon>
        <taxon>Negativicutes</taxon>
        <taxon>Veillonellales</taxon>
        <taxon>Veillonellaceae</taxon>
        <taxon>Megasphaera</taxon>
    </lineage>
</organism>
<dbReference type="RefSeq" id="WP_006943052.1">
    <property type="nucleotide sequence ID" value="NZ_GL538209.1"/>
</dbReference>
<dbReference type="STRING" id="706434.HMPREF9429_01706"/>
<feature type="region of interest" description="Disordered" evidence="1">
    <location>
        <begin position="103"/>
        <end position="130"/>
    </location>
</feature>
<sequence>MKKAIMMTLLAVGAITSSVWAYNPYAPNPFDAVEKKSQAYIYVKELTEAGLTGVGRDRVSPTYPLTHYEMIKMVETALTNKDKATPEQVEKIDALSKEFGDELSADVRTSHGDKSEGKPFEWKPTEKNYE</sequence>
<evidence type="ECO:0000313" key="5">
    <source>
        <dbReference type="Proteomes" id="UP000003195"/>
    </source>
</evidence>
<dbReference type="OrthoDB" id="1634128at2"/>
<name>E2ZE04_9FIRM</name>
<evidence type="ECO:0000256" key="2">
    <source>
        <dbReference type="SAM" id="SignalP"/>
    </source>
</evidence>
<dbReference type="Proteomes" id="UP000003195">
    <property type="component" value="Unassembled WGS sequence"/>
</dbReference>
<dbReference type="EMBL" id="AECS01000040">
    <property type="protein sequence ID" value="EFQ03500.1"/>
    <property type="molecule type" value="Genomic_DNA"/>
</dbReference>
<dbReference type="AlphaFoldDB" id="E2ZE04"/>
<dbReference type="HOGENOM" id="CLU_1935529_0_0_9"/>
<protein>
    <recommendedName>
        <fullName evidence="3">SLH domain-containing protein</fullName>
    </recommendedName>
</protein>
<proteinExistence type="predicted"/>
<accession>E2ZE04</accession>
<keyword evidence="2" id="KW-0732">Signal</keyword>
<keyword evidence="5" id="KW-1185">Reference proteome</keyword>
<evidence type="ECO:0000313" key="4">
    <source>
        <dbReference type="EMBL" id="EFQ03500.1"/>
    </source>
</evidence>
<dbReference type="PROSITE" id="PS51272">
    <property type="entry name" value="SLH"/>
    <property type="match status" value="1"/>
</dbReference>
<feature type="domain" description="SLH" evidence="3">
    <location>
        <begin position="26"/>
        <end position="88"/>
    </location>
</feature>
<feature type="compositionally biased region" description="Basic and acidic residues" evidence="1">
    <location>
        <begin position="108"/>
        <end position="130"/>
    </location>
</feature>
<gene>
    <name evidence="4" type="ORF">HMPREF9429_01706</name>
</gene>
<evidence type="ECO:0000256" key="1">
    <source>
        <dbReference type="SAM" id="MobiDB-lite"/>
    </source>
</evidence>
<reference evidence="4 5" key="1">
    <citation type="submission" date="2010-08" db="EMBL/GenBank/DDBJ databases">
        <authorList>
            <person name="Weinstock G."/>
            <person name="Sodergren E."/>
            <person name="Clifton S."/>
            <person name="Fulton L."/>
            <person name="Fulton B."/>
            <person name="Courtney L."/>
            <person name="Fronick C."/>
            <person name="Harrison M."/>
            <person name="Strong C."/>
            <person name="Farmer C."/>
            <person name="Delahaunty K."/>
            <person name="Markovic C."/>
            <person name="Hall O."/>
            <person name="Minx P."/>
            <person name="Tomlinson C."/>
            <person name="Mitreva M."/>
            <person name="Hou S."/>
            <person name="Chen J."/>
            <person name="Wollam A."/>
            <person name="Pepin K.H."/>
            <person name="Johnson M."/>
            <person name="Bhonagiri V."/>
            <person name="Zhang X."/>
            <person name="Suruliraj S."/>
            <person name="Warren W."/>
            <person name="Chinwalla A."/>
            <person name="Mardis E.R."/>
            <person name="Wilson R.K."/>
        </authorList>
    </citation>
    <scope>NUCLEOTIDE SEQUENCE [LARGE SCALE GENOMIC DNA]</scope>
    <source>
        <strain evidence="4 5">F0359</strain>
    </source>
</reference>
<comment type="caution">
    <text evidence="4">The sequence shown here is derived from an EMBL/GenBank/DDBJ whole genome shotgun (WGS) entry which is preliminary data.</text>
</comment>